<comment type="caution">
    <text evidence="1">The sequence shown here is derived from an EMBL/GenBank/DDBJ whole genome shotgun (WGS) entry which is preliminary data.</text>
</comment>
<sequence length="151" mass="16472">MCSPAICQLCMKKSWTESGSQSIEEVMNSTRREFWCTCKHNFGGEGEDVRFPPMAGTGTMRSYSVCADLPGKTFPLRKGSVSYVSNSSDSEDDNSIRREIRGIAAINEHDENAIADSVPLSAGADNSINVAIVPEPQAAFKDFSFNNELHA</sequence>
<keyword evidence="2" id="KW-1185">Reference proteome</keyword>
<proteinExistence type="predicted"/>
<dbReference type="Proteomes" id="UP001165064">
    <property type="component" value="Unassembled WGS sequence"/>
</dbReference>
<dbReference type="EMBL" id="BSXS01014304">
    <property type="protein sequence ID" value="GMF05258.1"/>
    <property type="molecule type" value="Genomic_DNA"/>
</dbReference>
<evidence type="ECO:0000313" key="1">
    <source>
        <dbReference type="EMBL" id="GMF05258.1"/>
    </source>
</evidence>
<gene>
    <name evidence="1" type="ORF">Amon02_001227200</name>
</gene>
<organism evidence="1 2">
    <name type="scientific">Ambrosiozyma monospora</name>
    <name type="common">Yeast</name>
    <name type="synonym">Endomycopsis monosporus</name>
    <dbReference type="NCBI Taxonomy" id="43982"/>
    <lineage>
        <taxon>Eukaryota</taxon>
        <taxon>Fungi</taxon>
        <taxon>Dikarya</taxon>
        <taxon>Ascomycota</taxon>
        <taxon>Saccharomycotina</taxon>
        <taxon>Pichiomycetes</taxon>
        <taxon>Pichiales</taxon>
        <taxon>Pichiaceae</taxon>
        <taxon>Ambrosiozyma</taxon>
    </lineage>
</organism>
<evidence type="ECO:0000313" key="2">
    <source>
        <dbReference type="Proteomes" id="UP001165064"/>
    </source>
</evidence>
<reference evidence="1" key="1">
    <citation type="submission" date="2023-04" db="EMBL/GenBank/DDBJ databases">
        <title>Ambrosiozyma monospora NBRC 10751.</title>
        <authorList>
            <person name="Ichikawa N."/>
            <person name="Sato H."/>
            <person name="Tonouchi N."/>
        </authorList>
    </citation>
    <scope>NUCLEOTIDE SEQUENCE</scope>
    <source>
        <strain evidence="1">NBRC 10751</strain>
    </source>
</reference>
<accession>A0ACB5UBU0</accession>
<name>A0ACB5UBU0_AMBMO</name>
<protein>
    <submittedName>
        <fullName evidence="1">Unnamed protein product</fullName>
    </submittedName>
</protein>